<name>A0A9N9N9U3_FUNMO</name>
<dbReference type="EMBL" id="CAJVPP010011783">
    <property type="protein sequence ID" value="CAG8715505.1"/>
    <property type="molecule type" value="Genomic_DNA"/>
</dbReference>
<proteinExistence type="predicted"/>
<feature type="non-terminal residue" evidence="1">
    <location>
        <position position="1"/>
    </location>
</feature>
<evidence type="ECO:0000313" key="1">
    <source>
        <dbReference type="EMBL" id="CAG8715505.1"/>
    </source>
</evidence>
<keyword evidence="2" id="KW-1185">Reference proteome</keyword>
<evidence type="ECO:0000313" key="2">
    <source>
        <dbReference type="Proteomes" id="UP000789375"/>
    </source>
</evidence>
<organism evidence="1 2">
    <name type="scientific">Funneliformis mosseae</name>
    <name type="common">Endomycorrhizal fungus</name>
    <name type="synonym">Glomus mosseae</name>
    <dbReference type="NCBI Taxonomy" id="27381"/>
    <lineage>
        <taxon>Eukaryota</taxon>
        <taxon>Fungi</taxon>
        <taxon>Fungi incertae sedis</taxon>
        <taxon>Mucoromycota</taxon>
        <taxon>Glomeromycotina</taxon>
        <taxon>Glomeromycetes</taxon>
        <taxon>Glomerales</taxon>
        <taxon>Glomeraceae</taxon>
        <taxon>Funneliformis</taxon>
    </lineage>
</organism>
<dbReference type="AlphaFoldDB" id="A0A9N9N9U3"/>
<gene>
    <name evidence="1" type="ORF">FMOSSE_LOCUS14606</name>
</gene>
<comment type="caution">
    <text evidence="1">The sequence shown here is derived from an EMBL/GenBank/DDBJ whole genome shotgun (WGS) entry which is preliminary data.</text>
</comment>
<accession>A0A9N9N9U3</accession>
<dbReference type="Proteomes" id="UP000789375">
    <property type="component" value="Unassembled WGS sequence"/>
</dbReference>
<reference evidence="1" key="1">
    <citation type="submission" date="2021-06" db="EMBL/GenBank/DDBJ databases">
        <authorList>
            <person name="Kallberg Y."/>
            <person name="Tangrot J."/>
            <person name="Rosling A."/>
        </authorList>
    </citation>
    <scope>NUCLEOTIDE SEQUENCE</scope>
    <source>
        <strain evidence="1">87-6 pot B 2015</strain>
    </source>
</reference>
<protein>
    <submittedName>
        <fullName evidence="1">13867_t:CDS:1</fullName>
    </submittedName>
</protein>
<sequence length="57" mass="6092">AAESSYEAAVTTAVAAMIYKAAATTAAAAMIYEAITAAESRYTRAELRHFRMARSEC</sequence>